<sequence length="964" mass="100921">MTRIRPSALAAALLALLAAGCRQAETSPWSEDRLARMELRARVAQMLAPAVYVGADARAVADTALARRFAQAGVGGVRLLPGTLPVAERRLGAIQRASRLPLLVIADLDRGVGGALAGASELPPPLSLGTAEGERVDAAAAQASAEAGRLGINFALLTAPSFPYPTALPAPWGAGADSAFVRYARQLSAGGMLVGVRALSAGPEARDGGPPILDWDRAAVDGLQLGLMRGLVAAGVAGIKPASIAIPSLTRDTVPLPDNAVFTQGVLRRDLGFDGLILEDLAPVTPLVRRYGAQEAAVRAVAAGADLLVGVDDVPGTVDAIVRAVETGRISPSRVEAAVRHVFAAKERLRLGMADTASARPDSARAQNPRAAADSAFRGAVAAHRAALLVMGQVPATTLRGCRTTVLVTAPGIAARPLSVALAGRIRGLTHLQTPRLPRRGPLVPRAVDYAGRDADCVIAAAFPGARPAVLDRLGSAGAWPDSAARAALSPDSLARLARDTVPRRIVWIDFFPGAEAAAPAARSLLVVRGVGPAAQQAAAEAVLSPSTRAGVPSGGAWPAARTLRVAAPDSAEMKAARLASIDTILRNGIRDSVFSAAAVVVARRGMVVKMSGYGQTGGEPVDPRGTLFDLASLSKVVGTTPAAMVMVDDGAISLGAPVRRYIPEFRGGNKADVTVRHLLTHTSGLPAGDWLYNLSSSTTALNRVIRSELVRAPGSGMEYSDFGMILMAESIHRVSREPLDRLVARRVFGPLGMVNTQYLPPSYDQARTVPTAVKSERPYVVDGVVHDANAYRLGGVAGHAGLFSTAWDVSIYAQTLLNGGAYGTRRVFREQTVRSWTRRQPNADTRGLGWDTPGPRSSAGSYMTARAYGHTGFTGTSMWMDPELDLFVVLLTNRTYREGSQGALLRIRAAVADAAALSITDRPVPPRAGTAAAIEAARPKVKPRRPAPRRPARRPTRPARRRG</sequence>
<dbReference type="GO" id="GO:0004553">
    <property type="term" value="F:hydrolase activity, hydrolyzing O-glycosyl compounds"/>
    <property type="evidence" value="ECO:0007669"/>
    <property type="project" value="InterPro"/>
</dbReference>
<dbReference type="RefSeq" id="WP_170034355.1">
    <property type="nucleotide sequence ID" value="NZ_JABDTL010000001.1"/>
</dbReference>
<organism evidence="6 7">
    <name type="scientific">Longimicrobium terrae</name>
    <dbReference type="NCBI Taxonomy" id="1639882"/>
    <lineage>
        <taxon>Bacteria</taxon>
        <taxon>Pseudomonadati</taxon>
        <taxon>Gemmatimonadota</taxon>
        <taxon>Longimicrobiia</taxon>
        <taxon>Longimicrobiales</taxon>
        <taxon>Longimicrobiaceae</taxon>
        <taxon>Longimicrobium</taxon>
    </lineage>
</organism>
<dbReference type="PROSITE" id="PS51257">
    <property type="entry name" value="PROKAR_LIPOPROTEIN"/>
    <property type="match status" value="1"/>
</dbReference>
<feature type="chain" id="PRO_5032948079" evidence="3">
    <location>
        <begin position="25"/>
        <end position="964"/>
    </location>
</feature>
<dbReference type="InterPro" id="IPR001466">
    <property type="entry name" value="Beta-lactam-related"/>
</dbReference>
<dbReference type="GO" id="GO:0005975">
    <property type="term" value="P:carbohydrate metabolic process"/>
    <property type="evidence" value="ECO:0007669"/>
    <property type="project" value="InterPro"/>
</dbReference>
<dbReference type="EMBL" id="JACHIA010000005">
    <property type="protein sequence ID" value="MBB6070515.1"/>
    <property type="molecule type" value="Genomic_DNA"/>
</dbReference>
<proteinExistence type="predicted"/>
<feature type="region of interest" description="Disordered" evidence="2">
    <location>
        <begin position="923"/>
        <end position="964"/>
    </location>
</feature>
<evidence type="ECO:0000313" key="7">
    <source>
        <dbReference type="Proteomes" id="UP000582837"/>
    </source>
</evidence>
<comment type="caution">
    <text evidence="6">The sequence shown here is derived from an EMBL/GenBank/DDBJ whole genome shotgun (WGS) entry which is preliminary data.</text>
</comment>
<feature type="compositionally biased region" description="Basic residues" evidence="2">
    <location>
        <begin position="940"/>
        <end position="964"/>
    </location>
</feature>
<accession>A0A841GXN7</accession>
<feature type="domain" description="Beta-lactamase-related" evidence="4">
    <location>
        <begin position="585"/>
        <end position="909"/>
    </location>
</feature>
<gene>
    <name evidence="6" type="ORF">HNQ61_002136</name>
</gene>
<feature type="domain" description="Glycoside hydrolase family 3 N-terminal" evidence="5">
    <location>
        <begin position="230"/>
        <end position="343"/>
    </location>
</feature>
<feature type="signal peptide" evidence="3">
    <location>
        <begin position="1"/>
        <end position="24"/>
    </location>
</feature>
<dbReference type="Gene3D" id="3.20.20.300">
    <property type="entry name" value="Glycoside hydrolase, family 3, N-terminal domain"/>
    <property type="match status" value="2"/>
</dbReference>
<keyword evidence="7" id="KW-1185">Reference proteome</keyword>
<dbReference type="Pfam" id="PF00933">
    <property type="entry name" value="Glyco_hydro_3"/>
    <property type="match status" value="1"/>
</dbReference>
<dbReference type="InterPro" id="IPR017853">
    <property type="entry name" value="GH"/>
</dbReference>
<evidence type="ECO:0000256" key="3">
    <source>
        <dbReference type="SAM" id="SignalP"/>
    </source>
</evidence>
<dbReference type="SUPFAM" id="SSF51445">
    <property type="entry name" value="(Trans)glycosidases"/>
    <property type="match status" value="1"/>
</dbReference>
<evidence type="ECO:0000313" key="6">
    <source>
        <dbReference type="EMBL" id="MBB6070515.1"/>
    </source>
</evidence>
<dbReference type="Gene3D" id="3.40.710.10">
    <property type="entry name" value="DD-peptidase/beta-lactamase superfamily"/>
    <property type="match status" value="1"/>
</dbReference>
<evidence type="ECO:0000256" key="1">
    <source>
        <dbReference type="ARBA" id="ARBA00022801"/>
    </source>
</evidence>
<dbReference type="SUPFAM" id="SSF56601">
    <property type="entry name" value="beta-lactamase/transpeptidase-like"/>
    <property type="match status" value="1"/>
</dbReference>
<dbReference type="PANTHER" id="PTHR43283">
    <property type="entry name" value="BETA-LACTAMASE-RELATED"/>
    <property type="match status" value="1"/>
</dbReference>
<dbReference type="InterPro" id="IPR001764">
    <property type="entry name" value="Glyco_hydro_3_N"/>
</dbReference>
<evidence type="ECO:0000256" key="2">
    <source>
        <dbReference type="SAM" id="MobiDB-lite"/>
    </source>
</evidence>
<dbReference type="InterPro" id="IPR050789">
    <property type="entry name" value="Diverse_Enzym_Activities"/>
</dbReference>
<name>A0A841GXN7_9BACT</name>
<feature type="region of interest" description="Disordered" evidence="2">
    <location>
        <begin position="838"/>
        <end position="857"/>
    </location>
</feature>
<evidence type="ECO:0000259" key="4">
    <source>
        <dbReference type="Pfam" id="PF00144"/>
    </source>
</evidence>
<evidence type="ECO:0000259" key="5">
    <source>
        <dbReference type="Pfam" id="PF00933"/>
    </source>
</evidence>
<dbReference type="PANTHER" id="PTHR43283:SF11">
    <property type="entry name" value="BETA-LACTAMASE-RELATED DOMAIN-CONTAINING PROTEIN"/>
    <property type="match status" value="1"/>
</dbReference>
<dbReference type="InterPro" id="IPR012338">
    <property type="entry name" value="Beta-lactam/transpept-like"/>
</dbReference>
<reference evidence="6 7" key="1">
    <citation type="submission" date="2020-08" db="EMBL/GenBank/DDBJ databases">
        <title>Genomic Encyclopedia of Type Strains, Phase IV (KMG-IV): sequencing the most valuable type-strain genomes for metagenomic binning, comparative biology and taxonomic classification.</title>
        <authorList>
            <person name="Goeker M."/>
        </authorList>
    </citation>
    <scope>NUCLEOTIDE SEQUENCE [LARGE SCALE GENOMIC DNA]</scope>
    <source>
        <strain evidence="6 7">DSM 29007</strain>
    </source>
</reference>
<keyword evidence="3" id="KW-0732">Signal</keyword>
<dbReference type="Proteomes" id="UP000582837">
    <property type="component" value="Unassembled WGS sequence"/>
</dbReference>
<dbReference type="AlphaFoldDB" id="A0A841GXN7"/>
<dbReference type="Pfam" id="PF00144">
    <property type="entry name" value="Beta-lactamase"/>
    <property type="match status" value="1"/>
</dbReference>
<dbReference type="InterPro" id="IPR036962">
    <property type="entry name" value="Glyco_hydro_3_N_sf"/>
</dbReference>
<keyword evidence="1 6" id="KW-0378">Hydrolase</keyword>
<protein>
    <submittedName>
        <fullName evidence="6">CubicO group peptidase (Beta-lactamase class C family)/beta-glucosidase-like glycosyl hydrolase</fullName>
    </submittedName>
</protein>